<dbReference type="InterPro" id="IPR010817">
    <property type="entry name" value="HemY_N"/>
</dbReference>
<dbReference type="Pfam" id="PF14559">
    <property type="entry name" value="TPR_19"/>
    <property type="match status" value="1"/>
</dbReference>
<evidence type="ECO:0000256" key="4">
    <source>
        <dbReference type="ARBA" id="ARBA00023136"/>
    </source>
</evidence>
<dbReference type="InterPro" id="IPR016982">
    <property type="entry name" value="Mms48"/>
</dbReference>
<dbReference type="SUPFAM" id="SSF48452">
    <property type="entry name" value="TPR-like"/>
    <property type="match status" value="1"/>
</dbReference>
<dbReference type="AlphaFoldDB" id="A0A251X044"/>
<dbReference type="OrthoDB" id="9798343at2"/>
<organism evidence="7 8">
    <name type="scientific">Marivivens niveibacter</name>
    <dbReference type="NCBI Taxonomy" id="1930667"/>
    <lineage>
        <taxon>Bacteria</taxon>
        <taxon>Pseudomonadati</taxon>
        <taxon>Pseudomonadota</taxon>
        <taxon>Alphaproteobacteria</taxon>
        <taxon>Rhodobacterales</taxon>
        <taxon>Paracoccaceae</taxon>
        <taxon>Marivivens group</taxon>
        <taxon>Marivivens</taxon>
    </lineage>
</organism>
<dbReference type="Pfam" id="PF07219">
    <property type="entry name" value="HemY_N"/>
    <property type="match status" value="1"/>
</dbReference>
<evidence type="ECO:0000256" key="1">
    <source>
        <dbReference type="ARBA" id="ARBA00004370"/>
    </source>
</evidence>
<accession>A0A251X044</accession>
<name>A0A251X044_9RHOB</name>
<keyword evidence="3 5" id="KW-1133">Transmembrane helix</keyword>
<evidence type="ECO:0000313" key="7">
    <source>
        <dbReference type="EMBL" id="OUD09931.1"/>
    </source>
</evidence>
<protein>
    <submittedName>
        <fullName evidence="7">Heme biosynthesis protein HemY</fullName>
    </submittedName>
</protein>
<evidence type="ECO:0000256" key="5">
    <source>
        <dbReference type="SAM" id="Phobius"/>
    </source>
</evidence>
<dbReference type="Proteomes" id="UP000194664">
    <property type="component" value="Unassembled WGS sequence"/>
</dbReference>
<dbReference type="RefSeq" id="WP_086451282.1">
    <property type="nucleotide sequence ID" value="NZ_MSPP01000002.1"/>
</dbReference>
<comment type="caution">
    <text evidence="7">The sequence shown here is derived from an EMBL/GenBank/DDBJ whole genome shotgun (WGS) entry which is preliminary data.</text>
</comment>
<reference evidence="7 8" key="1">
    <citation type="submission" date="2016-12" db="EMBL/GenBank/DDBJ databases">
        <title>The draft genome sequence of HSLHS2.</title>
        <authorList>
            <person name="Hu D."/>
            <person name="Wang L."/>
            <person name="Shao Z."/>
        </authorList>
    </citation>
    <scope>NUCLEOTIDE SEQUENCE [LARGE SCALE GENOMIC DNA]</scope>
    <source>
        <strain evidence="7">MCCC 1A06712</strain>
    </source>
</reference>
<sequence>MLWSLLKILAFVLGVTALTYGALELSRLQGEMFITFAGVELRLGPLEVVFALLGLIVLTWLMFKLIGLTIAFLKFLNGDETAVSRYFARNRIERGYQALSEGMMAAASGEGHLALAKAAKAERLLDKPELTTLLTAQAAEVAGDRRKAEQAYKKLVSDDRTRFVGIRGLMHQKLSDGDTDTAMKLAEKAFALKPKHSDTQDTLLKLQAEKGDWKGARQTLAAKLKSGDLPKDVHRRRDAVLALSELSELTDESTGIETQEAAIAANKQSPDLIPAAVMAAKAHIKAGKPKLAARVLTKAWGVGPHPDLAAAFAAIAPDETSAERLKRFRALTKLKPNHPETRMLLSELHIANGDFPEAKRALGTLVEEDPTARVLTLMAAIERGSGADDQVVRGWLAKALVAPRGPQWICDKCHHIHAEWAPVCSHCAGFDTLSWKNPPKGDVTMPAGVEMLPLIVGPEPVTEMDDVEIVPDAPEVLEAQSEK</sequence>
<proteinExistence type="predicted"/>
<keyword evidence="2 5" id="KW-0812">Transmembrane</keyword>
<evidence type="ECO:0000256" key="2">
    <source>
        <dbReference type="ARBA" id="ARBA00022692"/>
    </source>
</evidence>
<dbReference type="EMBL" id="MSPP01000002">
    <property type="protein sequence ID" value="OUD09931.1"/>
    <property type="molecule type" value="Genomic_DNA"/>
</dbReference>
<feature type="domain" description="HemY N-terminal" evidence="6">
    <location>
        <begin position="30"/>
        <end position="142"/>
    </location>
</feature>
<dbReference type="Gene3D" id="1.25.40.10">
    <property type="entry name" value="Tetratricopeptide repeat domain"/>
    <property type="match status" value="2"/>
</dbReference>
<dbReference type="GO" id="GO:0016020">
    <property type="term" value="C:membrane"/>
    <property type="evidence" value="ECO:0007669"/>
    <property type="project" value="UniProtKB-SubCell"/>
</dbReference>
<evidence type="ECO:0000259" key="6">
    <source>
        <dbReference type="Pfam" id="PF07219"/>
    </source>
</evidence>
<dbReference type="PIRSF" id="PIRSF031802">
    <property type="entry name" value="UCP031802"/>
    <property type="match status" value="1"/>
</dbReference>
<dbReference type="InterPro" id="IPR011990">
    <property type="entry name" value="TPR-like_helical_dom_sf"/>
</dbReference>
<feature type="transmembrane region" description="Helical" evidence="5">
    <location>
        <begin position="48"/>
        <end position="76"/>
    </location>
</feature>
<keyword evidence="8" id="KW-1185">Reference proteome</keyword>
<evidence type="ECO:0000256" key="3">
    <source>
        <dbReference type="ARBA" id="ARBA00022989"/>
    </source>
</evidence>
<gene>
    <name evidence="7" type="ORF">BVC71_07810</name>
</gene>
<evidence type="ECO:0000313" key="8">
    <source>
        <dbReference type="Proteomes" id="UP000194664"/>
    </source>
</evidence>
<keyword evidence="4 5" id="KW-0472">Membrane</keyword>
<comment type="subcellular location">
    <subcellularLocation>
        <location evidence="1">Membrane</location>
    </subcellularLocation>
</comment>